<organism evidence="1 2">
    <name type="scientific">Pristionchus fissidentatus</name>
    <dbReference type="NCBI Taxonomy" id="1538716"/>
    <lineage>
        <taxon>Eukaryota</taxon>
        <taxon>Metazoa</taxon>
        <taxon>Ecdysozoa</taxon>
        <taxon>Nematoda</taxon>
        <taxon>Chromadorea</taxon>
        <taxon>Rhabditida</taxon>
        <taxon>Rhabditina</taxon>
        <taxon>Diplogasteromorpha</taxon>
        <taxon>Diplogasteroidea</taxon>
        <taxon>Neodiplogasteridae</taxon>
        <taxon>Pristionchus</taxon>
    </lineage>
</organism>
<name>A0AAV5WJ23_9BILA</name>
<proteinExistence type="predicted"/>
<gene>
    <name evidence="1" type="ORF">PFISCL1PPCAC_22304</name>
</gene>
<evidence type="ECO:0000313" key="2">
    <source>
        <dbReference type="Proteomes" id="UP001432322"/>
    </source>
</evidence>
<comment type="caution">
    <text evidence="1">The sequence shown here is derived from an EMBL/GenBank/DDBJ whole genome shotgun (WGS) entry which is preliminary data.</text>
</comment>
<dbReference type="PANTHER" id="PTHR22744">
    <property type="entry name" value="HELIX LOOP HELIX PROTEIN 21-RELATED"/>
    <property type="match status" value="1"/>
</dbReference>
<dbReference type="AlphaFoldDB" id="A0AAV5WJ23"/>
<reference evidence="1" key="1">
    <citation type="submission" date="2023-10" db="EMBL/GenBank/DDBJ databases">
        <title>Genome assembly of Pristionchus species.</title>
        <authorList>
            <person name="Yoshida K."/>
            <person name="Sommer R.J."/>
        </authorList>
    </citation>
    <scope>NUCLEOTIDE SEQUENCE</scope>
    <source>
        <strain evidence="1">RS5133</strain>
    </source>
</reference>
<keyword evidence="2" id="KW-1185">Reference proteome</keyword>
<accession>A0AAV5WJ23</accession>
<evidence type="ECO:0000313" key="1">
    <source>
        <dbReference type="EMBL" id="GMT31007.1"/>
    </source>
</evidence>
<dbReference type="PANTHER" id="PTHR22744:SF14">
    <property type="entry name" value="BTB DOMAIN-CONTAINING PROTEIN-RELATED"/>
    <property type="match status" value="1"/>
</dbReference>
<sequence length="82" mass="9130">LQSVIDQSEGFLLNSTVFSISAKLALADRYRLVLLQNHCLIALDSVDKITALTETEEYKKLSDTTKAALLEKTMQLLKEESA</sequence>
<feature type="non-terminal residue" evidence="1">
    <location>
        <position position="1"/>
    </location>
</feature>
<dbReference type="EMBL" id="BTSY01000005">
    <property type="protein sequence ID" value="GMT31007.1"/>
    <property type="molecule type" value="Genomic_DNA"/>
</dbReference>
<dbReference type="Proteomes" id="UP001432322">
    <property type="component" value="Unassembled WGS sequence"/>
</dbReference>
<protein>
    <submittedName>
        <fullName evidence="1">Uncharacterized protein</fullName>
    </submittedName>
</protein>